<evidence type="ECO:0000256" key="4">
    <source>
        <dbReference type="SAM" id="SignalP"/>
    </source>
</evidence>
<dbReference type="PANTHER" id="PTHR35089">
    <property type="entry name" value="CHAPERONE PROTEIN SKP"/>
    <property type="match status" value="1"/>
</dbReference>
<protein>
    <recommendedName>
        <fullName evidence="7">OmpH family outer membrane protein</fullName>
    </recommendedName>
</protein>
<comment type="caution">
    <text evidence="5">The sequence shown here is derived from an EMBL/GenBank/DDBJ whole genome shotgun (WGS) entry which is preliminary data.</text>
</comment>
<dbReference type="InterPro" id="IPR005632">
    <property type="entry name" value="Chaperone_Skp"/>
</dbReference>
<sequence>MRKIVVAAAVLLAFTACRNGGQQAPAATGQEPEAAAAVEVRSERPNVAYIQIDSLMLDYLLAQDLSNAFQAKANKAERELNAKSQQLEKDMLEAQDKIQKGLVTRATAEEMQQKLMQQQQELLATRDRMMGELAEEEQVMNNRIYYAVMDYLKEYNADYKYSMIISTTASGPILHADPAMDITEEVLVVLNERYAAEKAAGKK</sequence>
<evidence type="ECO:0000256" key="1">
    <source>
        <dbReference type="ARBA" id="ARBA00009091"/>
    </source>
</evidence>
<evidence type="ECO:0000313" key="5">
    <source>
        <dbReference type="EMBL" id="KHE42621.1"/>
    </source>
</evidence>
<dbReference type="SMART" id="SM00935">
    <property type="entry name" value="OmpH"/>
    <property type="match status" value="1"/>
</dbReference>
<gene>
    <name evidence="5" type="ORF">LG35_03260</name>
</gene>
<dbReference type="PANTHER" id="PTHR35089:SF1">
    <property type="entry name" value="CHAPERONE PROTEIN SKP"/>
    <property type="match status" value="1"/>
</dbReference>
<dbReference type="EMBL" id="JRGF01000003">
    <property type="protein sequence ID" value="KHE42621.1"/>
    <property type="molecule type" value="Genomic_DNA"/>
</dbReference>
<accession>A0ABR4YK44</accession>
<feature type="coiled-coil region" evidence="3">
    <location>
        <begin position="66"/>
        <end position="128"/>
    </location>
</feature>
<evidence type="ECO:0000313" key="6">
    <source>
        <dbReference type="Proteomes" id="UP000030889"/>
    </source>
</evidence>
<comment type="similarity">
    <text evidence="1">Belongs to the Skp family.</text>
</comment>
<proteinExistence type="inferred from homology"/>
<dbReference type="Pfam" id="PF03938">
    <property type="entry name" value="OmpH"/>
    <property type="match status" value="1"/>
</dbReference>
<dbReference type="Proteomes" id="UP000030889">
    <property type="component" value="Unassembled WGS sequence"/>
</dbReference>
<organism evidence="5 6">
    <name type="scientific">Alistipes inops</name>
    <dbReference type="NCBI Taxonomy" id="1501391"/>
    <lineage>
        <taxon>Bacteria</taxon>
        <taxon>Pseudomonadati</taxon>
        <taxon>Bacteroidota</taxon>
        <taxon>Bacteroidia</taxon>
        <taxon>Bacteroidales</taxon>
        <taxon>Rikenellaceae</taxon>
        <taxon>Alistipes</taxon>
    </lineage>
</organism>
<evidence type="ECO:0000256" key="3">
    <source>
        <dbReference type="SAM" id="Coils"/>
    </source>
</evidence>
<keyword evidence="2 4" id="KW-0732">Signal</keyword>
<dbReference type="PROSITE" id="PS51257">
    <property type="entry name" value="PROKAR_LIPOPROTEIN"/>
    <property type="match status" value="1"/>
</dbReference>
<reference evidence="5 6" key="1">
    <citation type="submission" date="2014-09" db="EMBL/GenBank/DDBJ databases">
        <title>Alistipes sp. 627, sp. nov., a novel member of the family Rikenellaceae isolated from human faeces.</title>
        <authorList>
            <person name="Shkoporov A.N."/>
            <person name="Chaplin A.V."/>
            <person name="Motuzova O.V."/>
            <person name="Kafarskaia L.I."/>
            <person name="Khokhlova E.V."/>
            <person name="Efimov B.A."/>
        </authorList>
    </citation>
    <scope>NUCLEOTIDE SEQUENCE [LARGE SCALE GENOMIC DNA]</scope>
    <source>
        <strain evidence="5 6">627</strain>
    </source>
</reference>
<dbReference type="InterPro" id="IPR024930">
    <property type="entry name" value="Skp_dom_sf"/>
</dbReference>
<dbReference type="Gene3D" id="3.30.910.20">
    <property type="entry name" value="Skp domain"/>
    <property type="match status" value="1"/>
</dbReference>
<evidence type="ECO:0000256" key="2">
    <source>
        <dbReference type="ARBA" id="ARBA00022729"/>
    </source>
</evidence>
<dbReference type="SUPFAM" id="SSF111384">
    <property type="entry name" value="OmpH-like"/>
    <property type="match status" value="1"/>
</dbReference>
<name>A0ABR4YK44_9BACT</name>
<dbReference type="RefSeq" id="WP_035472189.1">
    <property type="nucleotide sequence ID" value="NZ_JRGF01000003.1"/>
</dbReference>
<feature type="chain" id="PRO_5045601840" description="OmpH family outer membrane protein" evidence="4">
    <location>
        <begin position="19"/>
        <end position="203"/>
    </location>
</feature>
<evidence type="ECO:0008006" key="7">
    <source>
        <dbReference type="Google" id="ProtNLM"/>
    </source>
</evidence>
<keyword evidence="6" id="KW-1185">Reference proteome</keyword>
<feature type="signal peptide" evidence="4">
    <location>
        <begin position="1"/>
        <end position="18"/>
    </location>
</feature>
<keyword evidence="3" id="KW-0175">Coiled coil</keyword>